<name>A0ABS8TFM3_DATST</name>
<proteinExistence type="predicted"/>
<dbReference type="EMBL" id="JACEIK010001485">
    <property type="protein sequence ID" value="MCD7469785.1"/>
    <property type="molecule type" value="Genomic_DNA"/>
</dbReference>
<protein>
    <submittedName>
        <fullName evidence="1">Uncharacterized protein</fullName>
    </submittedName>
</protein>
<evidence type="ECO:0000313" key="1">
    <source>
        <dbReference type="EMBL" id="MCD7469785.1"/>
    </source>
</evidence>
<dbReference type="Proteomes" id="UP000823775">
    <property type="component" value="Unassembled WGS sequence"/>
</dbReference>
<gene>
    <name evidence="1" type="ORF">HAX54_009033</name>
</gene>
<organism evidence="1 2">
    <name type="scientific">Datura stramonium</name>
    <name type="common">Jimsonweed</name>
    <name type="synonym">Common thornapple</name>
    <dbReference type="NCBI Taxonomy" id="4076"/>
    <lineage>
        <taxon>Eukaryota</taxon>
        <taxon>Viridiplantae</taxon>
        <taxon>Streptophyta</taxon>
        <taxon>Embryophyta</taxon>
        <taxon>Tracheophyta</taxon>
        <taxon>Spermatophyta</taxon>
        <taxon>Magnoliopsida</taxon>
        <taxon>eudicotyledons</taxon>
        <taxon>Gunneridae</taxon>
        <taxon>Pentapetalae</taxon>
        <taxon>asterids</taxon>
        <taxon>lamiids</taxon>
        <taxon>Solanales</taxon>
        <taxon>Solanaceae</taxon>
        <taxon>Solanoideae</taxon>
        <taxon>Datureae</taxon>
        <taxon>Datura</taxon>
    </lineage>
</organism>
<comment type="caution">
    <text evidence="1">The sequence shown here is derived from an EMBL/GenBank/DDBJ whole genome shotgun (WGS) entry which is preliminary data.</text>
</comment>
<keyword evidence="2" id="KW-1185">Reference proteome</keyword>
<accession>A0ABS8TFM3</accession>
<evidence type="ECO:0000313" key="2">
    <source>
        <dbReference type="Proteomes" id="UP000823775"/>
    </source>
</evidence>
<reference evidence="1 2" key="1">
    <citation type="journal article" date="2021" name="BMC Genomics">
        <title>Datura genome reveals duplications of psychoactive alkaloid biosynthetic genes and high mutation rate following tissue culture.</title>
        <authorList>
            <person name="Rajewski A."/>
            <person name="Carter-House D."/>
            <person name="Stajich J."/>
            <person name="Litt A."/>
        </authorList>
    </citation>
    <scope>NUCLEOTIDE SEQUENCE [LARGE SCALE GENOMIC DNA]</scope>
    <source>
        <strain evidence="1">AR-01</strain>
    </source>
</reference>
<sequence>MDYMSLVKKFFQPPFGFPISLPSMKNGLRENGFVFKEIGRPFGVERERECAIVSGGLEYLVIFEEDDCIGSNAQNANRIVLIGYSFCSWMERKFQRKTLGALEISTCTVVCRRSGRWIRTVDQDALSLTFCLRC</sequence>